<feature type="domain" description="Bicarbonate transporter-like transmembrane" evidence="6">
    <location>
        <begin position="220"/>
        <end position="471"/>
    </location>
</feature>
<evidence type="ECO:0000259" key="6">
    <source>
        <dbReference type="Pfam" id="PF00955"/>
    </source>
</evidence>
<dbReference type="EMBL" id="JAEAOA010000207">
    <property type="protein sequence ID" value="KAK3586801.1"/>
    <property type="molecule type" value="Genomic_DNA"/>
</dbReference>
<gene>
    <name evidence="7" type="ORF">CHS0354_002540</name>
</gene>
<feature type="transmembrane region" description="Helical" evidence="5">
    <location>
        <begin position="398"/>
        <end position="420"/>
    </location>
</feature>
<dbReference type="AlphaFoldDB" id="A0AAE0VR16"/>
<dbReference type="InterPro" id="IPR011531">
    <property type="entry name" value="HCO3_transpt-like_TM_dom"/>
</dbReference>
<feature type="transmembrane region" description="Helical" evidence="5">
    <location>
        <begin position="277"/>
        <end position="299"/>
    </location>
</feature>
<reference evidence="7" key="1">
    <citation type="journal article" date="2021" name="Genome Biol. Evol.">
        <title>A High-Quality Reference Genome for a Parasitic Bivalve with Doubly Uniparental Inheritance (Bivalvia: Unionida).</title>
        <authorList>
            <person name="Smith C.H."/>
        </authorList>
    </citation>
    <scope>NUCLEOTIDE SEQUENCE</scope>
    <source>
        <strain evidence="7">CHS0354</strain>
    </source>
</reference>
<evidence type="ECO:0000256" key="4">
    <source>
        <dbReference type="ARBA" id="ARBA00023136"/>
    </source>
</evidence>
<evidence type="ECO:0000313" key="8">
    <source>
        <dbReference type="Proteomes" id="UP001195483"/>
    </source>
</evidence>
<evidence type="ECO:0000256" key="2">
    <source>
        <dbReference type="ARBA" id="ARBA00022692"/>
    </source>
</evidence>
<keyword evidence="3 5" id="KW-1133">Transmembrane helix</keyword>
<evidence type="ECO:0000256" key="1">
    <source>
        <dbReference type="ARBA" id="ARBA00004141"/>
    </source>
</evidence>
<evidence type="ECO:0000256" key="3">
    <source>
        <dbReference type="ARBA" id="ARBA00022989"/>
    </source>
</evidence>
<organism evidence="7 8">
    <name type="scientific">Potamilus streckersoni</name>
    <dbReference type="NCBI Taxonomy" id="2493646"/>
    <lineage>
        <taxon>Eukaryota</taxon>
        <taxon>Metazoa</taxon>
        <taxon>Spiralia</taxon>
        <taxon>Lophotrochozoa</taxon>
        <taxon>Mollusca</taxon>
        <taxon>Bivalvia</taxon>
        <taxon>Autobranchia</taxon>
        <taxon>Heteroconchia</taxon>
        <taxon>Palaeoheterodonta</taxon>
        <taxon>Unionida</taxon>
        <taxon>Unionoidea</taxon>
        <taxon>Unionidae</taxon>
        <taxon>Ambleminae</taxon>
        <taxon>Lampsilini</taxon>
        <taxon>Potamilus</taxon>
    </lineage>
</organism>
<comment type="subcellular location">
    <subcellularLocation>
        <location evidence="1">Membrane</location>
        <topology evidence="1">Multi-pass membrane protein</topology>
    </subcellularLocation>
</comment>
<evidence type="ECO:0000256" key="5">
    <source>
        <dbReference type="SAM" id="Phobius"/>
    </source>
</evidence>
<dbReference type="GO" id="GO:0006820">
    <property type="term" value="P:monoatomic anion transport"/>
    <property type="evidence" value="ECO:0007669"/>
    <property type="project" value="InterPro"/>
</dbReference>
<dbReference type="Pfam" id="PF00955">
    <property type="entry name" value="HCO3_cotransp"/>
    <property type="match status" value="1"/>
</dbReference>
<reference evidence="7" key="3">
    <citation type="submission" date="2023-05" db="EMBL/GenBank/DDBJ databases">
        <authorList>
            <person name="Smith C.H."/>
        </authorList>
    </citation>
    <scope>NUCLEOTIDE SEQUENCE</scope>
    <source>
        <strain evidence="7">CHS0354</strain>
        <tissue evidence="7">Mantle</tissue>
    </source>
</reference>
<proteinExistence type="predicted"/>
<feature type="transmembrane region" description="Helical" evidence="5">
    <location>
        <begin position="440"/>
        <end position="459"/>
    </location>
</feature>
<dbReference type="GO" id="GO:0051453">
    <property type="term" value="P:regulation of intracellular pH"/>
    <property type="evidence" value="ECO:0007669"/>
    <property type="project" value="TreeGrafter"/>
</dbReference>
<reference evidence="7" key="2">
    <citation type="journal article" date="2021" name="Genome Biol. Evol.">
        <title>Developing a high-quality reference genome for a parasitic bivalve with doubly uniparental inheritance (Bivalvia: Unionida).</title>
        <authorList>
            <person name="Smith C.H."/>
        </authorList>
    </citation>
    <scope>NUCLEOTIDE SEQUENCE</scope>
    <source>
        <strain evidence="7">CHS0354</strain>
        <tissue evidence="7">Mantle</tissue>
    </source>
</reference>
<keyword evidence="2 5" id="KW-0812">Transmembrane</keyword>
<dbReference type="GO" id="GO:0005452">
    <property type="term" value="F:solute:inorganic anion antiporter activity"/>
    <property type="evidence" value="ECO:0007669"/>
    <property type="project" value="InterPro"/>
</dbReference>
<feature type="transmembrane region" description="Helical" evidence="5">
    <location>
        <begin position="246"/>
        <end position="265"/>
    </location>
</feature>
<keyword evidence="4 5" id="KW-0472">Membrane</keyword>
<dbReference type="PANTHER" id="PTHR11453">
    <property type="entry name" value="ANION EXCHANGE PROTEIN"/>
    <property type="match status" value="1"/>
</dbReference>
<name>A0AAE0VR16_9BIVA</name>
<dbReference type="GO" id="GO:0005886">
    <property type="term" value="C:plasma membrane"/>
    <property type="evidence" value="ECO:0007669"/>
    <property type="project" value="TreeGrafter"/>
</dbReference>
<evidence type="ECO:0000313" key="7">
    <source>
        <dbReference type="EMBL" id="KAK3586801.1"/>
    </source>
</evidence>
<feature type="transmembrane region" description="Helical" evidence="5">
    <location>
        <begin position="217"/>
        <end position="240"/>
    </location>
</feature>
<keyword evidence="8" id="KW-1185">Reference proteome</keyword>
<dbReference type="PANTHER" id="PTHR11453:SF36">
    <property type="entry name" value="ANION EXCHANGE PROTEIN"/>
    <property type="match status" value="1"/>
</dbReference>
<dbReference type="InterPro" id="IPR003020">
    <property type="entry name" value="HCO3_transpt_euk"/>
</dbReference>
<dbReference type="Proteomes" id="UP001195483">
    <property type="component" value="Unassembled WGS sequence"/>
</dbReference>
<accession>A0AAE0VR16</accession>
<comment type="caution">
    <text evidence="7">The sequence shown here is derived from an EMBL/GenBank/DDBJ whole genome shotgun (WGS) entry which is preliminary data.</text>
</comment>
<protein>
    <recommendedName>
        <fullName evidence="6">Bicarbonate transporter-like transmembrane domain-containing protein</fullName>
    </recommendedName>
</protein>
<dbReference type="GO" id="GO:0008510">
    <property type="term" value="F:sodium:bicarbonate symporter activity"/>
    <property type="evidence" value="ECO:0007669"/>
    <property type="project" value="TreeGrafter"/>
</dbReference>
<sequence length="483" mass="51501">MMRSSRLFTRIIANSHGIGIGVIIGNNLGSDIDIIIGNSHGGDIGVFIGNNHDCDIDVIISSSHGIGTGIIFGSNLGIDIDIIISNSHGGDIDVFIGNNHDFDIDVIISSSHGIGIGVIIGNNYGSDIGIIIGNNYGGDIGIFIGNNHDCDIDVIISSSHGIGIGVNGKNHDGKIGVIIGNNHGIGIGIIFSNNHVSDIDVIIGNNHGGVLTLVSSLAVTVATIESLLGAAVVGIIYAFFSGQPLLLLGMTGPLLVFEAIVYDICRENGFNYLELRWWTGLWIGTIMLSIVAFDLSGLVRYITRFTEESFAALISLIFIKEAVMKLVHVTQEDPVEIHPYVNPDYVCRCVPKLENNTNATLVTLFNTSSSLTPFNGHKVIREDCEEYGGILEGEGCNYVPNVFILSVLLFLGTFTIACTLKSFRKSNFLPAKLRTIISDFAVLIAILSMVAIDAGIGLATPKLEVPETLKVNLAVFCLLPVIA</sequence>